<dbReference type="Proteomes" id="UP000054624">
    <property type="component" value="Unassembled WGS sequence"/>
</dbReference>
<feature type="compositionally biased region" description="Basic and acidic residues" evidence="1">
    <location>
        <begin position="86"/>
        <end position="102"/>
    </location>
</feature>
<keyword evidence="4" id="KW-1185">Reference proteome</keyword>
<organism evidence="3 4">
    <name type="scientific">Caballeronia temeraria</name>
    <dbReference type="NCBI Taxonomy" id="1777137"/>
    <lineage>
        <taxon>Bacteria</taxon>
        <taxon>Pseudomonadati</taxon>
        <taxon>Pseudomonadota</taxon>
        <taxon>Betaproteobacteria</taxon>
        <taxon>Burkholderiales</taxon>
        <taxon>Burkholderiaceae</taxon>
        <taxon>Caballeronia</taxon>
    </lineage>
</organism>
<reference evidence="4" key="1">
    <citation type="submission" date="2016-01" db="EMBL/GenBank/DDBJ databases">
        <authorList>
            <person name="Peeters Charlotte."/>
        </authorList>
    </citation>
    <scope>NUCLEOTIDE SEQUENCE [LARGE SCALE GENOMIC DNA]</scope>
</reference>
<name>A0A158A414_9BURK</name>
<dbReference type="STRING" id="1777137.AWB76_01728"/>
<protein>
    <submittedName>
        <fullName evidence="3">General substrate transporter</fullName>
    </submittedName>
</protein>
<keyword evidence="2" id="KW-1133">Transmembrane helix</keyword>
<feature type="transmembrane region" description="Helical" evidence="2">
    <location>
        <begin position="42"/>
        <end position="68"/>
    </location>
</feature>
<evidence type="ECO:0000313" key="3">
    <source>
        <dbReference type="EMBL" id="SAK52562.1"/>
    </source>
</evidence>
<dbReference type="EMBL" id="FCOI02000004">
    <property type="protein sequence ID" value="SAK52562.1"/>
    <property type="molecule type" value="Genomic_DNA"/>
</dbReference>
<proteinExistence type="predicted"/>
<accession>A0A158A414</accession>
<feature type="transmembrane region" description="Helical" evidence="2">
    <location>
        <begin position="17"/>
        <end position="36"/>
    </location>
</feature>
<gene>
    <name evidence="3" type="ORF">AWB76_01728</name>
</gene>
<evidence type="ECO:0000256" key="1">
    <source>
        <dbReference type="SAM" id="MobiDB-lite"/>
    </source>
</evidence>
<dbReference type="AlphaFoldDB" id="A0A158A414"/>
<evidence type="ECO:0000256" key="2">
    <source>
        <dbReference type="SAM" id="Phobius"/>
    </source>
</evidence>
<sequence length="143" mass="15499">MSPSHERNARSKSSPHLTLGDFLLVLSIPALTLIRMGTVPSIFAGMMMLGALLSTFTGVMPSSLPALFPTRIRYGARAVARLGTVRRDEGRSARPHAQEAEGRAGGQARARRAAAQEARVTRFVQAMVAMSRYGVMFRIARST</sequence>
<keyword evidence="2" id="KW-0812">Transmembrane</keyword>
<keyword evidence="2" id="KW-0472">Membrane</keyword>
<feature type="region of interest" description="Disordered" evidence="1">
    <location>
        <begin position="86"/>
        <end position="111"/>
    </location>
</feature>
<evidence type="ECO:0000313" key="4">
    <source>
        <dbReference type="Proteomes" id="UP000054624"/>
    </source>
</evidence>